<evidence type="ECO:0000256" key="6">
    <source>
        <dbReference type="ARBA" id="ARBA00023180"/>
    </source>
</evidence>
<dbReference type="InterPro" id="IPR006581">
    <property type="entry name" value="VPS10"/>
</dbReference>
<dbReference type="InterPro" id="IPR015943">
    <property type="entry name" value="WD40/YVTN_repeat-like_dom_sf"/>
</dbReference>
<evidence type="ECO:0000256" key="5">
    <source>
        <dbReference type="ARBA" id="ARBA00023136"/>
    </source>
</evidence>
<dbReference type="InParanoid" id="G3ANC4"/>
<name>G3ANC4_SPAPN</name>
<evidence type="ECO:0000256" key="2">
    <source>
        <dbReference type="ARBA" id="ARBA00022692"/>
    </source>
</evidence>
<dbReference type="GO" id="GO:0005829">
    <property type="term" value="C:cytosol"/>
    <property type="evidence" value="ECO:0007669"/>
    <property type="project" value="GOC"/>
</dbReference>
<dbReference type="EMBL" id="GL996502">
    <property type="protein sequence ID" value="EGW32507.1"/>
    <property type="molecule type" value="Genomic_DNA"/>
</dbReference>
<keyword evidence="9" id="KW-0732">Signal</keyword>
<feature type="compositionally biased region" description="Acidic residues" evidence="7">
    <location>
        <begin position="1538"/>
        <end position="1551"/>
    </location>
</feature>
<dbReference type="RefSeq" id="XP_007375783.1">
    <property type="nucleotide sequence ID" value="XM_007375721.1"/>
</dbReference>
<feature type="signal peptide" evidence="9">
    <location>
        <begin position="1"/>
        <end position="19"/>
    </location>
</feature>
<dbReference type="GO" id="GO:0006895">
    <property type="term" value="P:Golgi to endosome transport"/>
    <property type="evidence" value="ECO:0007669"/>
    <property type="project" value="TreeGrafter"/>
</dbReference>
<keyword evidence="12" id="KW-1185">Reference proteome</keyword>
<dbReference type="Gene3D" id="2.130.10.10">
    <property type="entry name" value="YVTN repeat-like/Quinoprotein amine dehydrogenase"/>
    <property type="match status" value="3"/>
</dbReference>
<feature type="chain" id="PRO_5003442494" description="VPS10 domain-containing protein" evidence="9">
    <location>
        <begin position="20"/>
        <end position="1551"/>
    </location>
</feature>
<evidence type="ECO:0000256" key="3">
    <source>
        <dbReference type="ARBA" id="ARBA00022737"/>
    </source>
</evidence>
<dbReference type="HOGENOM" id="CLU_000700_0_1_1"/>
<dbReference type="SUPFAM" id="SSF110296">
    <property type="entry name" value="Oligoxyloglucan reducing end-specific cellobiohydrolase"/>
    <property type="match status" value="3"/>
</dbReference>
<dbReference type="SMART" id="SM00602">
    <property type="entry name" value="VPS10"/>
    <property type="match status" value="2"/>
</dbReference>
<protein>
    <recommendedName>
        <fullName evidence="10">VPS10 domain-containing protein</fullName>
    </recommendedName>
</protein>
<comment type="subcellular location">
    <subcellularLocation>
        <location evidence="1">Membrane</location>
    </subcellularLocation>
</comment>
<dbReference type="InterPro" id="IPR050310">
    <property type="entry name" value="VPS10-sortilin"/>
</dbReference>
<dbReference type="KEGG" id="spaa:SPAPADRAFT_138012"/>
<dbReference type="Pfam" id="PF15901">
    <property type="entry name" value="Sortilin_C"/>
    <property type="match status" value="2"/>
</dbReference>
<dbReference type="FunCoup" id="G3ANC4">
    <property type="interactions" value="208"/>
</dbReference>
<proteinExistence type="predicted"/>
<feature type="domain" description="VPS10" evidence="10">
    <location>
        <begin position="727"/>
        <end position="1359"/>
    </location>
</feature>
<dbReference type="Gene3D" id="2.10.70.80">
    <property type="match status" value="2"/>
</dbReference>
<organism evidence="12">
    <name type="scientific">Spathaspora passalidarum (strain NRRL Y-27907 / 11-Y1)</name>
    <dbReference type="NCBI Taxonomy" id="619300"/>
    <lineage>
        <taxon>Eukaryota</taxon>
        <taxon>Fungi</taxon>
        <taxon>Dikarya</taxon>
        <taxon>Ascomycota</taxon>
        <taxon>Saccharomycotina</taxon>
        <taxon>Pichiomycetes</taxon>
        <taxon>Debaryomycetaceae</taxon>
        <taxon>Spathaspora</taxon>
    </lineage>
</organism>
<dbReference type="GeneID" id="18870090"/>
<dbReference type="PANTHER" id="PTHR12106:SF27">
    <property type="entry name" value="SORTILIN-RELATED RECEPTOR"/>
    <property type="match status" value="1"/>
</dbReference>
<feature type="domain" description="VPS10" evidence="10">
    <location>
        <begin position="45"/>
        <end position="686"/>
    </location>
</feature>
<feature type="transmembrane region" description="Helical" evidence="8">
    <location>
        <begin position="1374"/>
        <end position="1393"/>
    </location>
</feature>
<dbReference type="OMA" id="ECDYNYY"/>
<dbReference type="Gene3D" id="3.30.60.270">
    <property type="match status" value="1"/>
</dbReference>
<evidence type="ECO:0000256" key="9">
    <source>
        <dbReference type="SAM" id="SignalP"/>
    </source>
</evidence>
<keyword evidence="3" id="KW-0677">Repeat</keyword>
<dbReference type="PANTHER" id="PTHR12106">
    <property type="entry name" value="SORTILIN RELATED"/>
    <property type="match status" value="1"/>
</dbReference>
<dbReference type="GO" id="GO:0006623">
    <property type="term" value="P:protein targeting to vacuole"/>
    <property type="evidence" value="ECO:0007669"/>
    <property type="project" value="TreeGrafter"/>
</dbReference>
<evidence type="ECO:0000256" key="1">
    <source>
        <dbReference type="ARBA" id="ARBA00004370"/>
    </source>
</evidence>
<gene>
    <name evidence="11" type="ORF">SPAPADRAFT_138012</name>
</gene>
<accession>G3ANC4</accession>
<dbReference type="InterPro" id="IPR031778">
    <property type="entry name" value="Sortilin_N"/>
</dbReference>
<keyword evidence="5 8" id="KW-0472">Membrane</keyword>
<dbReference type="CDD" id="cd15482">
    <property type="entry name" value="Sialidase_non-viral"/>
    <property type="match status" value="2"/>
</dbReference>
<dbReference type="GO" id="GO:0006896">
    <property type="term" value="P:Golgi to vacuole transport"/>
    <property type="evidence" value="ECO:0007669"/>
    <property type="project" value="TreeGrafter"/>
</dbReference>
<dbReference type="GO" id="GO:0005794">
    <property type="term" value="C:Golgi apparatus"/>
    <property type="evidence" value="ECO:0007669"/>
    <property type="project" value="TreeGrafter"/>
</dbReference>
<feature type="compositionally biased region" description="Basic and acidic residues" evidence="7">
    <location>
        <begin position="1520"/>
        <end position="1537"/>
    </location>
</feature>
<keyword evidence="2 8" id="KW-0812">Transmembrane</keyword>
<feature type="region of interest" description="Disordered" evidence="7">
    <location>
        <begin position="1520"/>
        <end position="1551"/>
    </location>
</feature>
<evidence type="ECO:0000313" key="11">
    <source>
        <dbReference type="EMBL" id="EGW32507.1"/>
    </source>
</evidence>
<dbReference type="Proteomes" id="UP000000709">
    <property type="component" value="Unassembled WGS sequence"/>
</dbReference>
<dbReference type="eggNOG" id="KOG3511">
    <property type="taxonomic scope" value="Eukaryota"/>
</dbReference>
<dbReference type="STRING" id="619300.G3ANC4"/>
<evidence type="ECO:0000256" key="8">
    <source>
        <dbReference type="SAM" id="Phobius"/>
    </source>
</evidence>
<reference evidence="11 12" key="1">
    <citation type="journal article" date="2011" name="Proc. Natl. Acad. Sci. U.S.A.">
        <title>Comparative genomics of xylose-fermenting fungi for enhanced biofuel production.</title>
        <authorList>
            <person name="Wohlbach D.J."/>
            <person name="Kuo A."/>
            <person name="Sato T.K."/>
            <person name="Potts K.M."/>
            <person name="Salamov A.A."/>
            <person name="LaButti K.M."/>
            <person name="Sun H."/>
            <person name="Clum A."/>
            <person name="Pangilinan J.L."/>
            <person name="Lindquist E.A."/>
            <person name="Lucas S."/>
            <person name="Lapidus A."/>
            <person name="Jin M."/>
            <person name="Gunawan C."/>
            <person name="Balan V."/>
            <person name="Dale B.E."/>
            <person name="Jeffries T.W."/>
            <person name="Zinkel R."/>
            <person name="Barry K.W."/>
            <person name="Grigoriev I.V."/>
            <person name="Gasch A.P."/>
        </authorList>
    </citation>
    <scope>NUCLEOTIDE SEQUENCE [LARGE SCALE GENOMIC DNA]</scope>
    <source>
        <strain evidence="12">NRRL Y-27907 / 11-Y1</strain>
    </source>
</reference>
<keyword evidence="4 8" id="KW-1133">Transmembrane helix</keyword>
<dbReference type="Pfam" id="PF15902">
    <property type="entry name" value="Sortilin-Vps10"/>
    <property type="match status" value="2"/>
</dbReference>
<sequence>MLLSNLVIFLSLLIASVRGDTSYTPDITTVTSDHVAREIRYFDDSSNVLLLRQTTLSISFDDGKSFEKVKTISEPVVYFQMDPFNRNRAFAFTLSENQYVTEDKGRNWRKFKADLHIDENSNSFPQISFNVANPDYLMISSYKCPPQEPFTFRCKQTYYYTKDGFKSVKKLPLDGAHICKFVKSTKTFKADKDETILCITNDINSFGHVVASHLYKSDNFFSDKQEITLGKQSDSGIIIDIKVEETFIIAIVNLDKFNEKSRVHLYISKDGQTFAKADLEIDVKYGVMSFLPSSASSLFFQILQYSNDKFQASKLYSSDSFGLHYTTDLEQIAGGNIQKVENIDGAWIANVGVDKSDNNDDESSGKSVLDYLVGGIFSKNIITKYSFNDGREWNLLKSTNEDCKISSGCSVHLWEYSELDGEGKFVTGPTPGILMGVGNTGSHLNKDFSKLRTFVSRDGGASWTQVLDFPTIFSFGDQGNVIVAIPFGGKGRMKPSDKVYYSLDQGKSWNNVDLKNPIYPLAVLTTIDGTSRNFLLAGATSERTEVIYTLDFTKAYDGVTCKDDAYEEYYARSIADNPPLCIYGHREKFRRRKQDQACFVNKLFEDVKVIDEPCPCIDLDFECALGFKSSPKDQHICIPDPAQLANMCKGQKELKLEDKVLIDGDKCDLGKKKLSDFIVKETIDCTKYNNDKEKPGNTHDIVVNVNEIEGELVQYAYIDESKQFGADNIVLKSSDNHVYVSNSGGVSFVRVPIPDKIVAFYTGPIPGQVILITESKLIYVSRDGGATFIKQQAPTPPHPLVPRAVAFHTSNPDKFIWFGGDCESQSDCPVTAYITDNSGSDFFKVPLKNVQTCDFVGAVFENPVEDLLFCASRDGDNKLKLVSLTAGSNEEPKVLYPHIVGYAITGNYVVVATVNQKDDKRTTLEAKVTVDGKVFADADFPHDFQLDSQQAYTILDSKTKAIFLHMTTSLEPNFEYGAILKSNSNGTSYALVLDAVNRNREGYVDYDRIDDGLEGVIISNIVANPGAKNSKKQIQTMITHNDGGEWNFLLPPAVDSKNQKYKCQGSKCHLHLHGFTERADYRDTYSSGSATGFLIGAGNVGEYLEDYDKSSTFMSKDGGVTWKEIKQGNYMWEYGDHGTILVLVSNYEETNTLLYSLDEGESWIEYKFADSKVRVLDLATVPTDTSRKFVIFAKDGDQRKTLAYSIDFTNIHPRQCQLDLDHPDKDDYEYWSPMNPSSLDVEEPKCLFGHEAKYLRRAKGHYDCFIGSAPVKDGFKVIRNCSCTRRDYECDYNYYRDTDNTCKLVKGLTPEDKKKEMCEKPGAFEYFVSTGYRKIPLTTCEGGKQFDSWNPLPCPGKQKEFNHHYGTEVTGHKLFLLLFVPLVIFLGAFWFVYDRGIRRNGGFKRLGQIRLDDDENGFDPIENNQVDVIVNRVVKGGIFAVAITVATFKTIIKIDKMIFERMTSVFLGRAPGRRNYVNVPDEFEDEEAALFGDYDDDEEELQDDTRLSEQTFRDDDIVDIEQHDQQEQVPADERLFDIESEDDLPIVTPEE</sequence>
<dbReference type="OrthoDB" id="443634at2759"/>
<keyword evidence="6" id="KW-0325">Glycoprotein</keyword>
<evidence type="ECO:0000256" key="4">
    <source>
        <dbReference type="ARBA" id="ARBA00022989"/>
    </source>
</evidence>
<dbReference type="InterPro" id="IPR031777">
    <property type="entry name" value="Sortilin_C"/>
</dbReference>
<evidence type="ECO:0000256" key="7">
    <source>
        <dbReference type="SAM" id="MobiDB-lite"/>
    </source>
</evidence>
<evidence type="ECO:0000313" key="12">
    <source>
        <dbReference type="Proteomes" id="UP000000709"/>
    </source>
</evidence>
<dbReference type="FunFam" id="3.30.60.270:FF:000005">
    <property type="entry name" value="Sortilin"/>
    <property type="match status" value="1"/>
</dbReference>
<evidence type="ECO:0000259" key="10">
    <source>
        <dbReference type="SMART" id="SM00602"/>
    </source>
</evidence>
<dbReference type="GO" id="GO:0016020">
    <property type="term" value="C:membrane"/>
    <property type="evidence" value="ECO:0007669"/>
    <property type="project" value="UniProtKB-SubCell"/>
</dbReference>